<keyword evidence="2" id="KW-0378">Hydrolase</keyword>
<dbReference type="SUPFAM" id="SSF52540">
    <property type="entry name" value="P-loop containing nucleoside triphosphate hydrolases"/>
    <property type="match status" value="2"/>
</dbReference>
<gene>
    <name evidence="5" type="ORF">UC8_34970</name>
</gene>
<dbReference type="GO" id="GO:0008094">
    <property type="term" value="F:ATP-dependent activity, acting on DNA"/>
    <property type="evidence" value="ECO:0007669"/>
    <property type="project" value="TreeGrafter"/>
</dbReference>
<keyword evidence="6" id="KW-1185">Reference proteome</keyword>
<accession>A0A5B9QVS5</accession>
<protein>
    <recommendedName>
        <fullName evidence="4">SNF2 N-terminal domain-containing protein</fullName>
    </recommendedName>
</protein>
<feature type="domain" description="SNF2 N-terminal" evidence="4">
    <location>
        <begin position="1"/>
        <end position="78"/>
    </location>
</feature>
<evidence type="ECO:0000313" key="5">
    <source>
        <dbReference type="EMBL" id="QEG41475.1"/>
    </source>
</evidence>
<evidence type="ECO:0000256" key="3">
    <source>
        <dbReference type="ARBA" id="ARBA00022840"/>
    </source>
</evidence>
<dbReference type="Gene3D" id="3.40.50.300">
    <property type="entry name" value="P-loop containing nucleotide triphosphate hydrolases"/>
    <property type="match status" value="2"/>
</dbReference>
<evidence type="ECO:0000313" key="6">
    <source>
        <dbReference type="Proteomes" id="UP000325286"/>
    </source>
</evidence>
<sequence>MVSPFILRRTKTQVLPELPSRTEVELRVQWSDEEAAFYEALRHRAIERLADVEDGKSQHLQVLAEITRLRRACCHPKLVVEDQASDRAHRLGQQRPVTIYRMITRNSIEERILELHASKRDLADSLLEGTDHSGKLTTDELLKLLRG</sequence>
<evidence type="ECO:0000259" key="4">
    <source>
        <dbReference type="Pfam" id="PF00176"/>
    </source>
</evidence>
<dbReference type="Gene3D" id="3.40.50.10810">
    <property type="entry name" value="Tandem AAA-ATPase domain"/>
    <property type="match status" value="1"/>
</dbReference>
<keyword evidence="1" id="KW-0547">Nucleotide-binding</keyword>
<dbReference type="AlphaFoldDB" id="A0A5B9QVS5"/>
<reference evidence="5 6" key="1">
    <citation type="submission" date="2019-08" db="EMBL/GenBank/DDBJ databases">
        <title>Deep-cultivation of Planctomycetes and their phenomic and genomic characterization uncovers novel biology.</title>
        <authorList>
            <person name="Wiegand S."/>
            <person name="Jogler M."/>
            <person name="Boedeker C."/>
            <person name="Pinto D."/>
            <person name="Vollmers J."/>
            <person name="Rivas-Marin E."/>
            <person name="Kohn T."/>
            <person name="Peeters S.H."/>
            <person name="Heuer A."/>
            <person name="Rast P."/>
            <person name="Oberbeckmann S."/>
            <person name="Bunk B."/>
            <person name="Jeske O."/>
            <person name="Meyerdierks A."/>
            <person name="Storesund J.E."/>
            <person name="Kallscheuer N."/>
            <person name="Luecker S."/>
            <person name="Lage O.M."/>
            <person name="Pohl T."/>
            <person name="Merkel B.J."/>
            <person name="Hornburger P."/>
            <person name="Mueller R.-W."/>
            <person name="Bruemmer F."/>
            <person name="Labrenz M."/>
            <person name="Spormann A.M."/>
            <person name="Op den Camp H."/>
            <person name="Overmann J."/>
            <person name="Amann R."/>
            <person name="Jetten M.S.M."/>
            <person name="Mascher T."/>
            <person name="Medema M.H."/>
            <person name="Devos D.P."/>
            <person name="Kaster A.-K."/>
            <person name="Ovreas L."/>
            <person name="Rohde M."/>
            <person name="Galperin M.Y."/>
            <person name="Jogler C."/>
        </authorList>
    </citation>
    <scope>NUCLEOTIDE SEQUENCE [LARGE SCALE GENOMIC DNA]</scope>
    <source>
        <strain evidence="5 6">UC8</strain>
    </source>
</reference>
<evidence type="ECO:0000256" key="1">
    <source>
        <dbReference type="ARBA" id="ARBA00022741"/>
    </source>
</evidence>
<dbReference type="InterPro" id="IPR000330">
    <property type="entry name" value="SNF2_N"/>
</dbReference>
<dbReference type="KEGG" id="rul:UC8_34970"/>
<dbReference type="InterPro" id="IPR027417">
    <property type="entry name" value="P-loop_NTPase"/>
</dbReference>
<keyword evidence="3" id="KW-0067">ATP-binding</keyword>
<evidence type="ECO:0000256" key="2">
    <source>
        <dbReference type="ARBA" id="ARBA00022801"/>
    </source>
</evidence>
<dbReference type="InterPro" id="IPR038718">
    <property type="entry name" value="SNF2-like_sf"/>
</dbReference>
<dbReference type="GO" id="GO:0005524">
    <property type="term" value="F:ATP binding"/>
    <property type="evidence" value="ECO:0007669"/>
    <property type="project" value="UniProtKB-KW"/>
</dbReference>
<dbReference type="InterPro" id="IPR050628">
    <property type="entry name" value="SNF2_RAD54_helicase_TF"/>
</dbReference>
<dbReference type="GO" id="GO:0016787">
    <property type="term" value="F:hydrolase activity"/>
    <property type="evidence" value="ECO:0007669"/>
    <property type="project" value="UniProtKB-KW"/>
</dbReference>
<dbReference type="GO" id="GO:0006281">
    <property type="term" value="P:DNA repair"/>
    <property type="evidence" value="ECO:0007669"/>
    <property type="project" value="TreeGrafter"/>
</dbReference>
<proteinExistence type="predicted"/>
<dbReference type="EMBL" id="CP042914">
    <property type="protein sequence ID" value="QEG41475.1"/>
    <property type="molecule type" value="Genomic_DNA"/>
</dbReference>
<dbReference type="Pfam" id="PF00176">
    <property type="entry name" value="SNF2-rel_dom"/>
    <property type="match status" value="1"/>
</dbReference>
<dbReference type="PANTHER" id="PTHR45626">
    <property type="entry name" value="TRANSCRIPTION TERMINATION FACTOR 2-RELATED"/>
    <property type="match status" value="1"/>
</dbReference>
<organism evidence="5 6">
    <name type="scientific">Roseimaritima ulvae</name>
    <dbReference type="NCBI Taxonomy" id="980254"/>
    <lineage>
        <taxon>Bacteria</taxon>
        <taxon>Pseudomonadati</taxon>
        <taxon>Planctomycetota</taxon>
        <taxon>Planctomycetia</taxon>
        <taxon>Pirellulales</taxon>
        <taxon>Pirellulaceae</taxon>
        <taxon>Roseimaritima</taxon>
    </lineage>
</organism>
<name>A0A5B9QVS5_9BACT</name>
<dbReference type="Proteomes" id="UP000325286">
    <property type="component" value="Chromosome"/>
</dbReference>